<organism evidence="1 2">
    <name type="scientific">Anisodus tanguticus</name>
    <dbReference type="NCBI Taxonomy" id="243964"/>
    <lineage>
        <taxon>Eukaryota</taxon>
        <taxon>Viridiplantae</taxon>
        <taxon>Streptophyta</taxon>
        <taxon>Embryophyta</taxon>
        <taxon>Tracheophyta</taxon>
        <taxon>Spermatophyta</taxon>
        <taxon>Magnoliopsida</taxon>
        <taxon>eudicotyledons</taxon>
        <taxon>Gunneridae</taxon>
        <taxon>Pentapetalae</taxon>
        <taxon>asterids</taxon>
        <taxon>lamiids</taxon>
        <taxon>Solanales</taxon>
        <taxon>Solanaceae</taxon>
        <taxon>Solanoideae</taxon>
        <taxon>Hyoscyameae</taxon>
        <taxon>Anisodus</taxon>
    </lineage>
</organism>
<evidence type="ECO:0000313" key="2">
    <source>
        <dbReference type="Proteomes" id="UP001291623"/>
    </source>
</evidence>
<name>A0AAE1VQ66_9SOLA</name>
<keyword evidence="2" id="KW-1185">Reference proteome</keyword>
<dbReference type="Proteomes" id="UP001291623">
    <property type="component" value="Unassembled WGS sequence"/>
</dbReference>
<gene>
    <name evidence="1" type="ORF">RND71_003658</name>
</gene>
<protein>
    <submittedName>
        <fullName evidence="1">Uncharacterized protein</fullName>
    </submittedName>
</protein>
<reference evidence="1" key="1">
    <citation type="submission" date="2023-12" db="EMBL/GenBank/DDBJ databases">
        <title>Genome assembly of Anisodus tanguticus.</title>
        <authorList>
            <person name="Wang Y.-J."/>
        </authorList>
    </citation>
    <scope>NUCLEOTIDE SEQUENCE</scope>
    <source>
        <strain evidence="1">KB-2021</strain>
        <tissue evidence="1">Leaf</tissue>
    </source>
</reference>
<dbReference type="AlphaFoldDB" id="A0AAE1VQ66"/>
<sequence>MFGIWVFDDNSHKNEVSAPITQSTVPDDLVSESDNPVKGFSATHKGQVFDNFSQRAGQTFQELSLMKNDLEIIGPVLSKNMESKNKVCGNSDLIPGAYRLPFIINGQGIVVGEDKHSRTDVDQMLDICSQHTGQSLVDNEVVESLRDG</sequence>
<accession>A0AAE1VQ66</accession>
<dbReference type="EMBL" id="JAVYJV010000002">
    <property type="protein sequence ID" value="KAK4377362.1"/>
    <property type="molecule type" value="Genomic_DNA"/>
</dbReference>
<evidence type="ECO:0000313" key="1">
    <source>
        <dbReference type="EMBL" id="KAK4377362.1"/>
    </source>
</evidence>
<proteinExistence type="predicted"/>
<comment type="caution">
    <text evidence="1">The sequence shown here is derived from an EMBL/GenBank/DDBJ whole genome shotgun (WGS) entry which is preliminary data.</text>
</comment>